<organism evidence="5 6">
    <name type="scientific">Pseudallescheria apiosperma</name>
    <name type="common">Scedosporium apiospermum</name>
    <dbReference type="NCBI Taxonomy" id="563466"/>
    <lineage>
        <taxon>Eukaryota</taxon>
        <taxon>Fungi</taxon>
        <taxon>Dikarya</taxon>
        <taxon>Ascomycota</taxon>
        <taxon>Pezizomycotina</taxon>
        <taxon>Sordariomycetes</taxon>
        <taxon>Hypocreomycetidae</taxon>
        <taxon>Microascales</taxon>
        <taxon>Microascaceae</taxon>
        <taxon>Scedosporium</taxon>
    </lineage>
</organism>
<evidence type="ECO:0000256" key="3">
    <source>
        <dbReference type="ARBA" id="ARBA00048679"/>
    </source>
</evidence>
<dbReference type="Proteomes" id="UP000028545">
    <property type="component" value="Unassembled WGS sequence"/>
</dbReference>
<dbReference type="PANTHER" id="PTHR21310">
    <property type="entry name" value="AMINOGLYCOSIDE PHOSPHOTRANSFERASE-RELATED-RELATED"/>
    <property type="match status" value="1"/>
</dbReference>
<dbReference type="Pfam" id="PF01636">
    <property type="entry name" value="APH"/>
    <property type="match status" value="1"/>
</dbReference>
<accession>A0A084FWA1</accession>
<gene>
    <name evidence="5" type="ORF">SAPIO_CDS10061</name>
</gene>
<dbReference type="EMBL" id="JOWA01000154">
    <property type="protein sequence ID" value="KEZ39363.1"/>
    <property type="molecule type" value="Genomic_DNA"/>
</dbReference>
<evidence type="ECO:0000256" key="1">
    <source>
        <dbReference type="ARBA" id="ARBA00012513"/>
    </source>
</evidence>
<dbReference type="Gene3D" id="3.90.1200.10">
    <property type="match status" value="1"/>
</dbReference>
<dbReference type="EC" id="2.7.11.1" evidence="1"/>
<evidence type="ECO:0000256" key="2">
    <source>
        <dbReference type="ARBA" id="ARBA00047899"/>
    </source>
</evidence>
<dbReference type="VEuPathDB" id="FungiDB:SAPIO_CDS10061"/>
<dbReference type="RefSeq" id="XP_016639162.1">
    <property type="nucleotide sequence ID" value="XM_016783719.1"/>
</dbReference>
<comment type="catalytic activity">
    <reaction evidence="2">
        <text>L-threonyl-[protein] + ATP = O-phospho-L-threonyl-[protein] + ADP + H(+)</text>
        <dbReference type="Rhea" id="RHEA:46608"/>
        <dbReference type="Rhea" id="RHEA-COMP:11060"/>
        <dbReference type="Rhea" id="RHEA-COMP:11605"/>
        <dbReference type="ChEBI" id="CHEBI:15378"/>
        <dbReference type="ChEBI" id="CHEBI:30013"/>
        <dbReference type="ChEBI" id="CHEBI:30616"/>
        <dbReference type="ChEBI" id="CHEBI:61977"/>
        <dbReference type="ChEBI" id="CHEBI:456216"/>
        <dbReference type="EC" id="2.7.11.1"/>
    </reaction>
</comment>
<keyword evidence="5" id="KW-0808">Transferase</keyword>
<sequence>MNHEGFQSRLDQVKDVLQRFGLNARDISPIAYEEDCPFPYNNFIYKISLSEPVTADSFAANAAPCTFAPRSQGINDLVIRLSNNKAEGLNQANRVENEVASLYLARKGLESSHKPELAEVVPAVFAWQSAKSSDRELGWILMEFKPGESLDGHFASLSDVEKKSAIDQIADVFSGIQTAALPSTVTSFGGLTVNDKGEIISGQMTTIDSEGAPWSTYIDFWKAKLASQLKGAEESPALKGWEPNGVRERIDKFLASDLEGYLVDAGVDLTKRALIHGDLTLNNILFDKQSTKLTAILDFDFSTILHPTHEFFTSLQDLGGNTGGVFGPDPTAGLLSDALLTGDFDVPGVPDEAADLWTLARTWDAALAARGTLRPSIIEGIAALEGLRRLEAALCPFRLAHPMFLKRKTGEEIEKERAVAEETLLSRLASLGF</sequence>
<keyword evidence="6" id="KW-1185">Reference proteome</keyword>
<evidence type="ECO:0000259" key="4">
    <source>
        <dbReference type="Pfam" id="PF01636"/>
    </source>
</evidence>
<comment type="catalytic activity">
    <reaction evidence="3">
        <text>L-seryl-[protein] + ATP = O-phospho-L-seryl-[protein] + ADP + H(+)</text>
        <dbReference type="Rhea" id="RHEA:17989"/>
        <dbReference type="Rhea" id="RHEA-COMP:9863"/>
        <dbReference type="Rhea" id="RHEA-COMP:11604"/>
        <dbReference type="ChEBI" id="CHEBI:15378"/>
        <dbReference type="ChEBI" id="CHEBI:29999"/>
        <dbReference type="ChEBI" id="CHEBI:30616"/>
        <dbReference type="ChEBI" id="CHEBI:83421"/>
        <dbReference type="ChEBI" id="CHEBI:456216"/>
        <dbReference type="EC" id="2.7.11.1"/>
    </reaction>
</comment>
<dbReference type="PROSITE" id="PS00109">
    <property type="entry name" value="PROTEIN_KINASE_TYR"/>
    <property type="match status" value="1"/>
</dbReference>
<dbReference type="HOGENOM" id="CLU_046553_0_0_1"/>
<dbReference type="GeneID" id="27719220"/>
<dbReference type="OMA" id="ELGPCPY"/>
<evidence type="ECO:0000313" key="5">
    <source>
        <dbReference type="EMBL" id="KEZ39363.1"/>
    </source>
</evidence>
<dbReference type="InterPro" id="IPR002575">
    <property type="entry name" value="Aminoglycoside_PTrfase"/>
</dbReference>
<dbReference type="InterPro" id="IPR008266">
    <property type="entry name" value="Tyr_kinase_AS"/>
</dbReference>
<feature type="domain" description="Aminoglycoside phosphotransferase" evidence="4">
    <location>
        <begin position="113"/>
        <end position="323"/>
    </location>
</feature>
<name>A0A084FWA1_PSEDA</name>
<dbReference type="OrthoDB" id="2831558at2759"/>
<reference evidence="5 6" key="1">
    <citation type="journal article" date="2014" name="Genome Announc.">
        <title>Draft genome sequence of the pathogenic fungus Scedosporium apiospermum.</title>
        <authorList>
            <person name="Vandeputte P."/>
            <person name="Ghamrawi S."/>
            <person name="Rechenmann M."/>
            <person name="Iltis A."/>
            <person name="Giraud S."/>
            <person name="Fleury M."/>
            <person name="Thornton C."/>
            <person name="Delhaes L."/>
            <person name="Meyer W."/>
            <person name="Papon N."/>
            <person name="Bouchara J.P."/>
        </authorList>
    </citation>
    <scope>NUCLEOTIDE SEQUENCE [LARGE SCALE GENOMIC DNA]</scope>
    <source>
        <strain evidence="5 6">IHEM 14462</strain>
    </source>
</reference>
<dbReference type="AlphaFoldDB" id="A0A084FWA1"/>
<protein>
    <recommendedName>
        <fullName evidence="1">non-specific serine/threonine protein kinase</fullName>
        <ecNumber evidence="1">2.7.11.1</ecNumber>
    </recommendedName>
</protein>
<comment type="caution">
    <text evidence="5">The sequence shown here is derived from an EMBL/GenBank/DDBJ whole genome shotgun (WGS) entry which is preliminary data.</text>
</comment>
<dbReference type="PANTHER" id="PTHR21310:SF15">
    <property type="entry name" value="AMINOGLYCOSIDE PHOSPHOTRANSFERASE DOMAIN-CONTAINING PROTEIN"/>
    <property type="match status" value="1"/>
</dbReference>
<proteinExistence type="predicted"/>
<dbReference type="InterPro" id="IPR051678">
    <property type="entry name" value="AGP_Transferase"/>
</dbReference>
<dbReference type="KEGG" id="sapo:SAPIO_CDS10061"/>
<dbReference type="GO" id="GO:0004674">
    <property type="term" value="F:protein serine/threonine kinase activity"/>
    <property type="evidence" value="ECO:0007669"/>
    <property type="project" value="UniProtKB-EC"/>
</dbReference>
<dbReference type="InterPro" id="IPR011009">
    <property type="entry name" value="Kinase-like_dom_sf"/>
</dbReference>
<dbReference type="SUPFAM" id="SSF56112">
    <property type="entry name" value="Protein kinase-like (PK-like)"/>
    <property type="match status" value="1"/>
</dbReference>
<evidence type="ECO:0000313" key="6">
    <source>
        <dbReference type="Proteomes" id="UP000028545"/>
    </source>
</evidence>